<evidence type="ECO:0000313" key="2">
    <source>
        <dbReference type="Proteomes" id="UP000644507"/>
    </source>
</evidence>
<dbReference type="PANTHER" id="PTHR32432">
    <property type="entry name" value="CELL DIVISION PROTEIN FTSA-RELATED"/>
    <property type="match status" value="1"/>
</dbReference>
<organism evidence="1 2">
    <name type="scientific">Roseibacillus persicicus</name>
    <dbReference type="NCBI Taxonomy" id="454148"/>
    <lineage>
        <taxon>Bacteria</taxon>
        <taxon>Pseudomonadati</taxon>
        <taxon>Verrucomicrobiota</taxon>
        <taxon>Verrucomicrobiia</taxon>
        <taxon>Verrucomicrobiales</taxon>
        <taxon>Verrucomicrobiaceae</taxon>
        <taxon>Roseibacillus</taxon>
    </lineage>
</organism>
<dbReference type="Gene3D" id="3.30.1490.300">
    <property type="match status" value="1"/>
</dbReference>
<dbReference type="AlphaFoldDB" id="A0A918WEW5"/>
<dbReference type="Gene3D" id="3.30.420.40">
    <property type="match status" value="2"/>
</dbReference>
<sequence>MADSQSTIALNIGSQRISMAVFSPKKGGGLTLKKYQEIDILADPAAESMRNAEVRGAIAQLAKSLKTGKDKIRASVPGHSVITKFVKLPPIDSDDLSELVTMEAQQQIPFPLDEGAWDWAAVESGGIEKEVILVAIRQEVLDDISESVSGAGLSLKEVDSAPTALYNAFRFNYPDVNEPVLLVDIGAKSTELIYIEGKKLFIQGVNSPGTTGASLTTAISKEFGVTFAEAEAHKVGSGVVSLGSTEGMDEATAALASFIRNAVNRLPGEISRRTNFYRSQQGGNAPTKVYLAGGGANLGYLVDFLQEKLSLPVEPFNPLRRVGVADESLAAKAHQLGELVGLGVEGAGKAELHIDLVPTSVGAERASARRKPWLLAASGIVLAGLGAWAGTKFVAAGKAEERLAQITERESELAPYADILTKWNDSVEVISSVGAEYAGYQEARTEWIGILNEIRDYFASETVWITELRPYVNYNPGSPDSGKSYAKGGFDRLAFGETFVDAKSREGKDVVGEPAVNAIRIDGFWRSGVDGKDHRAVTEILENIKKGVAAAEKAAEDNGTEPDTYFSLTKEDYDSGDILSLSDAEILTNNNTTLAEATYGAPFTMILPLREPISFAEVTEGKKL</sequence>
<dbReference type="NCBIfam" id="TIGR01175">
    <property type="entry name" value="pilM"/>
    <property type="match status" value="1"/>
</dbReference>
<protein>
    <recommendedName>
        <fullName evidence="3">Type IV pilus assembly protein PilM</fullName>
    </recommendedName>
</protein>
<name>A0A918WEW5_9BACT</name>
<dbReference type="NCBIfam" id="NF045709">
    <property type="entry name" value="Amuc_1101_fam"/>
    <property type="match status" value="1"/>
</dbReference>
<dbReference type="InterPro" id="IPR054809">
    <property type="entry name" value="Amuc_1101-like"/>
</dbReference>
<keyword evidence="2" id="KW-1185">Reference proteome</keyword>
<dbReference type="InterPro" id="IPR050696">
    <property type="entry name" value="FtsA/MreB"/>
</dbReference>
<evidence type="ECO:0000313" key="1">
    <source>
        <dbReference type="EMBL" id="GHC44675.1"/>
    </source>
</evidence>
<dbReference type="PANTHER" id="PTHR32432:SF3">
    <property type="entry name" value="ETHANOLAMINE UTILIZATION PROTEIN EUTJ"/>
    <property type="match status" value="1"/>
</dbReference>
<evidence type="ECO:0008006" key="3">
    <source>
        <dbReference type="Google" id="ProtNLM"/>
    </source>
</evidence>
<reference evidence="1" key="2">
    <citation type="submission" date="2020-09" db="EMBL/GenBank/DDBJ databases">
        <authorList>
            <person name="Sun Q."/>
            <person name="Kim S."/>
        </authorList>
    </citation>
    <scope>NUCLEOTIDE SEQUENCE</scope>
    <source>
        <strain evidence="1">KCTC 12988</strain>
    </source>
</reference>
<proteinExistence type="predicted"/>
<comment type="caution">
    <text evidence="1">The sequence shown here is derived from an EMBL/GenBank/DDBJ whole genome shotgun (WGS) entry which is preliminary data.</text>
</comment>
<dbReference type="InterPro" id="IPR005883">
    <property type="entry name" value="PilM"/>
</dbReference>
<gene>
    <name evidence="1" type="ORF">GCM10007100_07430</name>
</gene>
<dbReference type="EMBL" id="BMXI01000002">
    <property type="protein sequence ID" value="GHC44675.1"/>
    <property type="molecule type" value="Genomic_DNA"/>
</dbReference>
<accession>A0A918WEW5</accession>
<dbReference type="Proteomes" id="UP000644507">
    <property type="component" value="Unassembled WGS sequence"/>
</dbReference>
<dbReference type="RefSeq" id="WP_189567466.1">
    <property type="nucleotide sequence ID" value="NZ_BMXI01000002.1"/>
</dbReference>
<dbReference type="CDD" id="cd24049">
    <property type="entry name" value="ASKHA_NBD_PilM"/>
    <property type="match status" value="1"/>
</dbReference>
<dbReference type="InterPro" id="IPR043129">
    <property type="entry name" value="ATPase_NBD"/>
</dbReference>
<reference evidence="1" key="1">
    <citation type="journal article" date="2014" name="Int. J. Syst. Evol. Microbiol.">
        <title>Complete genome sequence of Corynebacterium casei LMG S-19264T (=DSM 44701T), isolated from a smear-ripened cheese.</title>
        <authorList>
            <consortium name="US DOE Joint Genome Institute (JGI-PGF)"/>
            <person name="Walter F."/>
            <person name="Albersmeier A."/>
            <person name="Kalinowski J."/>
            <person name="Ruckert C."/>
        </authorList>
    </citation>
    <scope>NUCLEOTIDE SEQUENCE</scope>
    <source>
        <strain evidence="1">KCTC 12988</strain>
    </source>
</reference>
<dbReference type="Pfam" id="PF11104">
    <property type="entry name" value="PilM_2"/>
    <property type="match status" value="1"/>
</dbReference>
<dbReference type="SUPFAM" id="SSF53067">
    <property type="entry name" value="Actin-like ATPase domain"/>
    <property type="match status" value="2"/>
</dbReference>